<evidence type="ECO:0000259" key="2">
    <source>
        <dbReference type="Pfam" id="PF01636"/>
    </source>
</evidence>
<organism evidence="3 4">
    <name type="scientific">Rhizobium grahamii</name>
    <dbReference type="NCBI Taxonomy" id="1120045"/>
    <lineage>
        <taxon>Bacteria</taxon>
        <taxon>Pseudomonadati</taxon>
        <taxon>Pseudomonadota</taxon>
        <taxon>Alphaproteobacteria</taxon>
        <taxon>Hyphomicrobiales</taxon>
        <taxon>Rhizobiaceae</taxon>
        <taxon>Rhizobium/Agrobacterium group</taxon>
        <taxon>Rhizobium</taxon>
    </lineage>
</organism>
<dbReference type="AlphaFoldDB" id="A0A5Q0CFG7"/>
<name>A0A5Q0CFG7_9HYPH</name>
<dbReference type="GO" id="GO:0009088">
    <property type="term" value="P:threonine biosynthetic process"/>
    <property type="evidence" value="ECO:0007669"/>
    <property type="project" value="TreeGrafter"/>
</dbReference>
<proteinExistence type="inferred from homology"/>
<dbReference type="KEGG" id="rgr:FZ934_23310"/>
<dbReference type="SUPFAM" id="SSF56112">
    <property type="entry name" value="Protein kinase-like (PK-like)"/>
    <property type="match status" value="1"/>
</dbReference>
<dbReference type="PANTHER" id="PTHR21064:SF6">
    <property type="entry name" value="AMINOGLYCOSIDE PHOSPHOTRANSFERASE DOMAIN-CONTAINING PROTEIN"/>
    <property type="match status" value="1"/>
</dbReference>
<sequence>MTSVNADLHRRARQALAAFGLPAQEPELLKFRENAVFKVHLRDGQMAALRLHRPGYHSQAALKSELLWMDDLRRNGIAVPQPIATDSGDLLVQITGEESQYADLIGWVGGQQIGETGRPLCHSEREIERIYRSVGGVMAEAHNAADRWAVPTGFTRHAWNKDGLLGENPLWGRFWDCLILPVEERHFLSKLRIDLQERIDALGSLDCGLIHADLVRENVLVDGDSVALIDFDDCGYGYRLFDIATALLRNRHEPHYAALKNALIEGYRERRPLDEGALSNLPLFLLLRSVTYVGWAAARPDLPDTADRLSRYVGDVRELAIVLRNDI</sequence>
<evidence type="ECO:0000313" key="3">
    <source>
        <dbReference type="EMBL" id="QFY63224.1"/>
    </source>
</evidence>
<keyword evidence="4" id="KW-1185">Reference proteome</keyword>
<dbReference type="Proteomes" id="UP000326881">
    <property type="component" value="Plasmid unnamed"/>
</dbReference>
<comment type="similarity">
    <text evidence="1">Belongs to the pseudomonas-type ThrB family.</text>
</comment>
<dbReference type="Gene3D" id="3.30.200.20">
    <property type="entry name" value="Phosphorylase Kinase, domain 1"/>
    <property type="match status" value="1"/>
</dbReference>
<evidence type="ECO:0000256" key="1">
    <source>
        <dbReference type="ARBA" id="ARBA00038240"/>
    </source>
</evidence>
<dbReference type="InterPro" id="IPR002575">
    <property type="entry name" value="Aminoglycoside_PTrfase"/>
</dbReference>
<geneLocation type="plasmid" evidence="3 4">
    <name>unnamed</name>
</geneLocation>
<feature type="domain" description="Aminoglycoside phosphotransferase" evidence="2">
    <location>
        <begin position="33"/>
        <end position="272"/>
    </location>
</feature>
<dbReference type="Gene3D" id="3.90.1200.10">
    <property type="match status" value="1"/>
</dbReference>
<dbReference type="GO" id="GO:0004413">
    <property type="term" value="F:homoserine kinase activity"/>
    <property type="evidence" value="ECO:0007669"/>
    <property type="project" value="TreeGrafter"/>
</dbReference>
<dbReference type="InterPro" id="IPR011009">
    <property type="entry name" value="Kinase-like_dom_sf"/>
</dbReference>
<protein>
    <submittedName>
        <fullName evidence="3">Phosphotransferase</fullName>
    </submittedName>
</protein>
<reference evidence="3 4" key="1">
    <citation type="submission" date="2019-08" db="EMBL/GenBank/DDBJ databases">
        <title>Prosopis cineraria nodule microbiome.</title>
        <authorList>
            <person name="Ali R."/>
            <person name="Chaluvadi S.R."/>
            <person name="Wang X."/>
        </authorList>
    </citation>
    <scope>NUCLEOTIDE SEQUENCE [LARGE SCALE GENOMIC DNA]</scope>
    <source>
        <strain evidence="3 4">BG7</strain>
        <plasmid evidence="3 4">unnamed</plasmid>
    </source>
</reference>
<dbReference type="PANTHER" id="PTHR21064">
    <property type="entry name" value="AMINOGLYCOSIDE PHOSPHOTRANSFERASE DOMAIN-CONTAINING PROTEIN-RELATED"/>
    <property type="match status" value="1"/>
</dbReference>
<evidence type="ECO:0000313" key="4">
    <source>
        <dbReference type="Proteomes" id="UP000326881"/>
    </source>
</evidence>
<dbReference type="EMBL" id="CP043499">
    <property type="protein sequence ID" value="QFY63224.1"/>
    <property type="molecule type" value="Genomic_DNA"/>
</dbReference>
<dbReference type="InterPro" id="IPR050249">
    <property type="entry name" value="Pseudomonas-type_ThrB"/>
</dbReference>
<dbReference type="OrthoDB" id="241498at2"/>
<gene>
    <name evidence="3" type="ORF">FZ934_23310</name>
</gene>
<keyword evidence="3" id="KW-0808">Transferase</keyword>
<dbReference type="Pfam" id="PF01636">
    <property type="entry name" value="APH"/>
    <property type="match status" value="1"/>
</dbReference>
<accession>A0A5Q0CFG7</accession>
<dbReference type="RefSeq" id="WP_153273194.1">
    <property type="nucleotide sequence ID" value="NZ_CP043499.1"/>
</dbReference>
<keyword evidence="3" id="KW-0614">Plasmid</keyword>